<feature type="domain" description="DUF397" evidence="2">
    <location>
        <begin position="10"/>
        <end position="60"/>
    </location>
</feature>
<reference evidence="4" key="1">
    <citation type="journal article" date="2019" name="Int. J. Syst. Evol. Microbiol.">
        <title>The Global Catalogue of Microorganisms (GCM) 10K type strain sequencing project: providing services to taxonomists for standard genome sequencing and annotation.</title>
        <authorList>
            <consortium name="The Broad Institute Genomics Platform"/>
            <consortium name="The Broad Institute Genome Sequencing Center for Infectious Disease"/>
            <person name="Wu L."/>
            <person name="Ma J."/>
        </authorList>
    </citation>
    <scope>NUCLEOTIDE SEQUENCE [LARGE SCALE GENOMIC DNA]</scope>
    <source>
        <strain evidence="4">JCM 13581</strain>
    </source>
</reference>
<sequence>MNESPHPHTLRWYRSSHSDSAGGACVEVALGPSAVHVRDSKDHNQSLSPVRADAWAHFINYTHHLIRPPPARYERSTVMSSFRDSRPPTWFKSSHSDSELFPSSV</sequence>
<gene>
    <name evidence="3" type="ORF">GCM10009716_46200</name>
</gene>
<feature type="region of interest" description="Disordered" evidence="1">
    <location>
        <begin position="77"/>
        <end position="105"/>
    </location>
</feature>
<protein>
    <recommendedName>
        <fullName evidence="2">DUF397 domain-containing protein</fullName>
    </recommendedName>
</protein>
<comment type="caution">
    <text evidence="3">The sequence shown here is derived from an EMBL/GenBank/DDBJ whole genome shotgun (WGS) entry which is preliminary data.</text>
</comment>
<evidence type="ECO:0000313" key="4">
    <source>
        <dbReference type="Proteomes" id="UP001501303"/>
    </source>
</evidence>
<keyword evidence="4" id="KW-1185">Reference proteome</keyword>
<evidence type="ECO:0000313" key="3">
    <source>
        <dbReference type="EMBL" id="GAA1933734.1"/>
    </source>
</evidence>
<dbReference type="EMBL" id="BAAAMJ010000072">
    <property type="protein sequence ID" value="GAA1933734.1"/>
    <property type="molecule type" value="Genomic_DNA"/>
</dbReference>
<accession>A0ABP5B6I0</accession>
<dbReference type="RefSeq" id="WP_344266177.1">
    <property type="nucleotide sequence ID" value="NZ_BAAAMJ010000072.1"/>
</dbReference>
<name>A0ABP5B6I0_9ACTN</name>
<dbReference type="Proteomes" id="UP001501303">
    <property type="component" value="Unassembled WGS sequence"/>
</dbReference>
<dbReference type="Pfam" id="PF04149">
    <property type="entry name" value="DUF397"/>
    <property type="match status" value="1"/>
</dbReference>
<evidence type="ECO:0000256" key="1">
    <source>
        <dbReference type="SAM" id="MobiDB-lite"/>
    </source>
</evidence>
<dbReference type="InterPro" id="IPR007278">
    <property type="entry name" value="DUF397"/>
</dbReference>
<proteinExistence type="predicted"/>
<evidence type="ECO:0000259" key="2">
    <source>
        <dbReference type="Pfam" id="PF04149"/>
    </source>
</evidence>
<organism evidence="3 4">
    <name type="scientific">Streptomyces sodiiphilus</name>
    <dbReference type="NCBI Taxonomy" id="226217"/>
    <lineage>
        <taxon>Bacteria</taxon>
        <taxon>Bacillati</taxon>
        <taxon>Actinomycetota</taxon>
        <taxon>Actinomycetes</taxon>
        <taxon>Kitasatosporales</taxon>
        <taxon>Streptomycetaceae</taxon>
        <taxon>Streptomyces</taxon>
    </lineage>
</organism>